<dbReference type="SUPFAM" id="SSF47095">
    <property type="entry name" value="HMG-box"/>
    <property type="match status" value="1"/>
</dbReference>
<feature type="compositionally biased region" description="Basic and acidic residues" evidence="5">
    <location>
        <begin position="251"/>
        <end position="308"/>
    </location>
</feature>
<dbReference type="InterPro" id="IPR009071">
    <property type="entry name" value="HMG_box_dom"/>
</dbReference>
<reference evidence="7 8" key="1">
    <citation type="journal article" date="2013" name="BMC Genomics">
        <title>The genome and transcriptome of the pine saprophyte Ophiostoma piceae, and a comparison with the bark beetle-associated pine pathogen Grosmannia clavigera.</title>
        <authorList>
            <person name="Haridas S."/>
            <person name="Wang Y."/>
            <person name="Lim L."/>
            <person name="Massoumi Alamouti S."/>
            <person name="Jackman S."/>
            <person name="Docking R."/>
            <person name="Robertson G."/>
            <person name="Birol I."/>
            <person name="Bohlmann J."/>
            <person name="Breuil C."/>
        </authorList>
    </citation>
    <scope>NUCLEOTIDE SEQUENCE [LARGE SCALE GENOMIC DNA]</scope>
    <source>
        <strain evidence="7 8">UAMH 11346</strain>
    </source>
</reference>
<keyword evidence="2 3" id="KW-0539">Nucleus</keyword>
<dbReference type="InterPro" id="IPR036910">
    <property type="entry name" value="HMG_box_dom_sf"/>
</dbReference>
<dbReference type="HOGENOM" id="CLU_046160_1_1_1"/>
<dbReference type="PROSITE" id="PS50118">
    <property type="entry name" value="HMG_BOX_2"/>
    <property type="match status" value="1"/>
</dbReference>
<keyword evidence="4" id="KW-0175">Coiled coil</keyword>
<evidence type="ECO:0000313" key="7">
    <source>
        <dbReference type="EMBL" id="EPE10339.1"/>
    </source>
</evidence>
<dbReference type="GO" id="GO:0003677">
    <property type="term" value="F:DNA binding"/>
    <property type="evidence" value="ECO:0007669"/>
    <property type="project" value="UniProtKB-UniRule"/>
</dbReference>
<evidence type="ECO:0000256" key="5">
    <source>
        <dbReference type="SAM" id="MobiDB-lite"/>
    </source>
</evidence>
<dbReference type="SMART" id="SM00398">
    <property type="entry name" value="HMG"/>
    <property type="match status" value="1"/>
</dbReference>
<feature type="compositionally biased region" description="Low complexity" evidence="5">
    <location>
        <begin position="172"/>
        <end position="183"/>
    </location>
</feature>
<evidence type="ECO:0000256" key="2">
    <source>
        <dbReference type="ARBA" id="ARBA00023242"/>
    </source>
</evidence>
<feature type="DNA-binding region" description="HMG box" evidence="3">
    <location>
        <begin position="182"/>
        <end position="276"/>
    </location>
</feature>
<dbReference type="Pfam" id="PF24245">
    <property type="entry name" value="INO80F"/>
    <property type="match status" value="1"/>
</dbReference>
<dbReference type="EMBL" id="KE148146">
    <property type="protein sequence ID" value="EPE10339.1"/>
    <property type="molecule type" value="Genomic_DNA"/>
</dbReference>
<feature type="compositionally biased region" description="Polar residues" evidence="5">
    <location>
        <begin position="116"/>
        <end position="146"/>
    </location>
</feature>
<comment type="subcellular location">
    <subcellularLocation>
        <location evidence="1">Nucleus</location>
    </subcellularLocation>
</comment>
<dbReference type="VEuPathDB" id="FungiDB:F503_05434"/>
<evidence type="ECO:0000313" key="8">
    <source>
        <dbReference type="Proteomes" id="UP000016923"/>
    </source>
</evidence>
<dbReference type="InterPro" id="IPR056513">
    <property type="entry name" value="INO80F"/>
</dbReference>
<dbReference type="AlphaFoldDB" id="S3C9Z6"/>
<sequence>MAPAPATSPGVAPLPPSVEEAYRRKCVQLKKRMAEVEETNDAARIRLSRLKRQVEKQRLERAFLLEQLAKRTSTNVEDSDGSPSPPPTPKDKPLRTKRGHRKASLTGADGGPGASFASNLDQMSPTSDVFNSQAQHIQEPATSRGSRGTRKPKDKADPGKAKGGDDKDGDAKSSSGVAGSSVKRPGNAFELYCEEMRPALAEKKAAKSKKKSDDDGDVDMEDADAGAEEGADATEANIDTELARGWTDMDQDQKDEFEARAAEELAKYKKAKEEARQQKEKDASDDKEPESRETEKDDAAVDEDKAETADSNADSKAGSTEGKDKTNAEPAAKSDASTTKDDDIEMAEPDVEATETPSADKDA</sequence>
<feature type="compositionally biased region" description="Acidic residues" evidence="5">
    <location>
        <begin position="342"/>
        <end position="353"/>
    </location>
</feature>
<dbReference type="Gene3D" id="1.10.30.10">
    <property type="entry name" value="High mobility group box domain"/>
    <property type="match status" value="1"/>
</dbReference>
<accession>S3C9Z6</accession>
<feature type="compositionally biased region" description="Acidic residues" evidence="5">
    <location>
        <begin position="214"/>
        <end position="232"/>
    </location>
</feature>
<dbReference type="eggNOG" id="ENOG502SCA1">
    <property type="taxonomic scope" value="Eukaryota"/>
</dbReference>
<feature type="domain" description="HMG box" evidence="6">
    <location>
        <begin position="182"/>
        <end position="276"/>
    </location>
</feature>
<name>S3C9Z6_OPHP1</name>
<evidence type="ECO:0000256" key="3">
    <source>
        <dbReference type="PROSITE-ProRule" id="PRU00267"/>
    </source>
</evidence>
<feature type="region of interest" description="Disordered" evidence="5">
    <location>
        <begin position="68"/>
        <end position="186"/>
    </location>
</feature>
<dbReference type="Proteomes" id="UP000016923">
    <property type="component" value="Unassembled WGS sequence"/>
</dbReference>
<feature type="coiled-coil region" evidence="4">
    <location>
        <begin position="19"/>
        <end position="67"/>
    </location>
</feature>
<dbReference type="OrthoDB" id="10070927at2759"/>
<organism evidence="7 8">
    <name type="scientific">Ophiostoma piceae (strain UAMH 11346)</name>
    <name type="common">Sap stain fungus</name>
    <dbReference type="NCBI Taxonomy" id="1262450"/>
    <lineage>
        <taxon>Eukaryota</taxon>
        <taxon>Fungi</taxon>
        <taxon>Dikarya</taxon>
        <taxon>Ascomycota</taxon>
        <taxon>Pezizomycotina</taxon>
        <taxon>Sordariomycetes</taxon>
        <taxon>Sordariomycetidae</taxon>
        <taxon>Ophiostomatales</taxon>
        <taxon>Ophiostomataceae</taxon>
        <taxon>Ophiostoma</taxon>
    </lineage>
</organism>
<dbReference type="OMA" id="IFCEMEK"/>
<feature type="compositionally biased region" description="Basic and acidic residues" evidence="5">
    <location>
        <begin position="154"/>
        <end position="171"/>
    </location>
</feature>
<gene>
    <name evidence="7" type="ORF">F503_05434</name>
</gene>
<evidence type="ECO:0000256" key="4">
    <source>
        <dbReference type="SAM" id="Coils"/>
    </source>
</evidence>
<keyword evidence="8" id="KW-1185">Reference proteome</keyword>
<evidence type="ECO:0000259" key="6">
    <source>
        <dbReference type="PROSITE" id="PS50118"/>
    </source>
</evidence>
<protein>
    <submittedName>
        <fullName evidence="7">Hmg box protein</fullName>
    </submittedName>
</protein>
<evidence type="ECO:0000256" key="1">
    <source>
        <dbReference type="ARBA" id="ARBA00004123"/>
    </source>
</evidence>
<dbReference type="GO" id="GO:0005634">
    <property type="term" value="C:nucleus"/>
    <property type="evidence" value="ECO:0007669"/>
    <property type="project" value="UniProtKB-SubCell"/>
</dbReference>
<dbReference type="STRING" id="1262450.S3C9Z6"/>
<keyword evidence="3" id="KW-0238">DNA-binding</keyword>
<feature type="region of interest" description="Disordered" evidence="5">
    <location>
        <begin position="201"/>
        <end position="363"/>
    </location>
</feature>
<proteinExistence type="predicted"/>